<sequence>MFKESMQAYHVEITNQTNLNQLNDGRFQMIKQGRLDPVMVGYKYVLIKNTIADVLKKLDIQGVTFKPATIWNRKEDIEDHSYTQLEVNQHFDSANTNDLDLSGSQFLVMDNRYLFVSPELMLKLGNSGIKWAFSKGFSNFG</sequence>
<organism evidence="1 2">
    <name type="scientific">Vibrio coralliilyticus</name>
    <dbReference type="NCBI Taxonomy" id="190893"/>
    <lineage>
        <taxon>Bacteria</taxon>
        <taxon>Pseudomonadati</taxon>
        <taxon>Pseudomonadota</taxon>
        <taxon>Gammaproteobacteria</taxon>
        <taxon>Vibrionales</taxon>
        <taxon>Vibrionaceae</taxon>
        <taxon>Vibrio</taxon>
    </lineage>
</organism>
<name>A0AAP6ZUE0_9VIBR</name>
<accession>A0AAP6ZUE0</accession>
<evidence type="ECO:0000313" key="2">
    <source>
        <dbReference type="Proteomes" id="UP000576645"/>
    </source>
</evidence>
<proteinExistence type="predicted"/>
<dbReference type="Proteomes" id="UP000576645">
    <property type="component" value="Unassembled WGS sequence"/>
</dbReference>
<evidence type="ECO:0000313" key="1">
    <source>
        <dbReference type="EMBL" id="NOJ24768.1"/>
    </source>
</evidence>
<dbReference type="AlphaFoldDB" id="A0AAP6ZUE0"/>
<gene>
    <name evidence="1" type="ORF">F0238_18720</name>
</gene>
<dbReference type="EMBL" id="VTXP01000010">
    <property type="protein sequence ID" value="NOJ24768.1"/>
    <property type="molecule type" value="Genomic_DNA"/>
</dbReference>
<protein>
    <submittedName>
        <fullName evidence="1">Uncharacterized protein</fullName>
    </submittedName>
</protein>
<dbReference type="RefSeq" id="WP_171353433.1">
    <property type="nucleotide sequence ID" value="NZ_VTXP01000010.1"/>
</dbReference>
<reference evidence="1 2" key="1">
    <citation type="submission" date="2019-09" db="EMBL/GenBank/DDBJ databases">
        <title>Draft genome sequencing and comparative genomics of hatchery-associated Vibrios.</title>
        <authorList>
            <person name="Kehlet-Delgado H."/>
            <person name="Mueller R.S."/>
        </authorList>
    </citation>
    <scope>NUCLEOTIDE SEQUENCE [LARGE SCALE GENOMIC DNA]</scope>
    <source>
        <strain evidence="1 2">09-121-3</strain>
    </source>
</reference>
<comment type="caution">
    <text evidence="1">The sequence shown here is derived from an EMBL/GenBank/DDBJ whole genome shotgun (WGS) entry which is preliminary data.</text>
</comment>